<dbReference type="Pfam" id="PF00574">
    <property type="entry name" value="CLP_protease"/>
    <property type="match status" value="1"/>
</dbReference>
<dbReference type="Gene3D" id="3.90.226.10">
    <property type="entry name" value="2-enoyl-CoA Hydratase, Chain A, domain 1"/>
    <property type="match status" value="1"/>
</dbReference>
<evidence type="ECO:0000313" key="1">
    <source>
        <dbReference type="EMBL" id="AII27615.1"/>
    </source>
</evidence>
<dbReference type="GeneID" id="22475413"/>
<dbReference type="EMBL" id="KM190144">
    <property type="protein sequence ID" value="AII27615.1"/>
    <property type="molecule type" value="Genomic_DNA"/>
</dbReference>
<dbReference type="SUPFAM" id="SSF52096">
    <property type="entry name" value="ClpP/crotonase"/>
    <property type="match status" value="1"/>
</dbReference>
<proteinExistence type="predicted"/>
<dbReference type="GO" id="GO:0008233">
    <property type="term" value="F:peptidase activity"/>
    <property type="evidence" value="ECO:0007669"/>
    <property type="project" value="UniProtKB-KW"/>
</dbReference>
<accession>A0A076G6K9</accession>
<dbReference type="RefSeq" id="YP_009111146.1">
    <property type="nucleotide sequence ID" value="NC_025830.1"/>
</dbReference>
<name>A0A076G6K9_9CAUD</name>
<dbReference type="InterPro" id="IPR023562">
    <property type="entry name" value="ClpP/TepA"/>
</dbReference>
<protein>
    <submittedName>
        <fullName evidence="1">ATP-dependent protease subunit</fullName>
    </submittedName>
</protein>
<dbReference type="InterPro" id="IPR029045">
    <property type="entry name" value="ClpP/crotonase-like_dom_sf"/>
</dbReference>
<dbReference type="GO" id="GO:0006508">
    <property type="term" value="P:proteolysis"/>
    <property type="evidence" value="ECO:0007669"/>
    <property type="project" value="UniProtKB-KW"/>
</dbReference>
<keyword evidence="1" id="KW-0378">Hydrolase</keyword>
<reference evidence="1 2" key="1">
    <citation type="journal article" date="2015" name="Genome Announc.">
        <title>Genomic Analysis of Broad-Host-Range Enterobacteriophage Av-05.</title>
        <authorList>
            <person name="Amarillas L."/>
            <person name="Lopez-Cuevas O."/>
            <person name="Leon-Felix J."/>
            <person name="Castro-Del Campo N."/>
            <person name="Gerba C.P."/>
            <person name="Chaidez C."/>
        </authorList>
    </citation>
    <scope>NUCLEOTIDE SEQUENCE [LARGE SCALE GENOMIC DNA]</scope>
</reference>
<dbReference type="KEGG" id="vg:22475413"/>
<evidence type="ECO:0000313" key="2">
    <source>
        <dbReference type="Proteomes" id="UP000028961"/>
    </source>
</evidence>
<sequence>MQKLNNGFDINRVETSNVFTYRAYANNHVVYVNEMHWLEDHQERLQTIRAANPEDTVRIIINTLGGDVAIAMAYVSAIRESQAMVIVHAEGQVCSAGTVLWLACERRTVSPLTIFMFHNYQGWIGGDGSNIYRQAVFQKDYFDRVFDYFYKDVLTPEEMETIKGGGEVWLTEEDILVRTEAALLDKENIRREQQGLKYITGPKTTKPAKSKSVALQNIDIVSEDELQEVPLNIAIGGENFSFNMLTLNERDFDGFNVEELKGILVQLNSLRYGESETRTIPHKRDVLLNQILGVSEDLLKEAMEKVNN</sequence>
<organism evidence="1 2">
    <name type="scientific">Escherichia phage Av-05</name>
    <dbReference type="NCBI Taxonomy" id="1527519"/>
    <lineage>
        <taxon>Viruses</taxon>
        <taxon>Duplodnaviria</taxon>
        <taxon>Heunggongvirae</taxon>
        <taxon>Uroviricota</taxon>
        <taxon>Caudoviricetes</taxon>
        <taxon>Vequintavirinae</taxon>
        <taxon>Avunavirus</taxon>
        <taxon>Avunavirus Av05</taxon>
    </lineage>
</organism>
<keyword evidence="2" id="KW-1185">Reference proteome</keyword>
<dbReference type="OrthoDB" id="6132at10239"/>
<gene>
    <name evidence="1" type="ORF">Av05_0072</name>
</gene>
<dbReference type="Proteomes" id="UP000028961">
    <property type="component" value="Segment"/>
</dbReference>
<keyword evidence="1" id="KW-0645">Protease</keyword>